<evidence type="ECO:0000313" key="3">
    <source>
        <dbReference type="EMBL" id="CAK9437151.1"/>
    </source>
</evidence>
<keyword evidence="1" id="KW-0175">Coiled coil</keyword>
<sequence length="888" mass="100719">MGLAIGDKVTVHDEKGVVRHIGYTRFAPGVWYGIELNEPRGKNNGTVQGVRYFDCTKEGLYGVFVRENLVKPDRADEEGGDEEDVTRGMNGSISSIQKELELKTNECKELKQKAQLYQADNGYLHSLKSELEAKLNRLTKEHALLLEKHAIAQEELEISHELDRELKQAKVSDYSLQDLQRLAVIAKDSELSLQRLESELKEKQAEATQLADQLEQSSQQLAKLKMAVSEKEADLVSLKERLESFADLEAMAEQLSLENDNLKKAEKELRNAVQEMNEIHALDKILEEQHIEVEKQLKSELQQLQSLWESEKEKCRDLETEIQKAATAAAASSAAKPTPRTPKTRQVCAEFDTDQDQESLLSLLSSLREQLDAHVAKSKSHAIRFQLLQQEHELVCERLSHPTLTTLNREYVDLIFNLRTVRCQLDVVMKELAQAFGKRISFLHALGMVRASISVAITALEFNYGHESLQLLIESSAQAAESFKSLMEQIVESLLEGSFESDEPELYLKLIADLEQSRLMQLWDVLSRGDVHFNASKALQIRFISAMLDNLTLYGGASNEKENKDASVQKLQTANLDSVAVAFKQKFAEVIDDELADLEMSSNFSIVSLFEIFLDCAKNKRGSKGNENNKSDSLERLHDALAGMDLLISNGYTVKHHLDKCVYDMEVPPQAVPKPATESQVTTTATDKAHVEYIIQQKEEQIRDFKLNISLLEQNMKQISKMASKEVDISRSELAVANREIKEKNENISRLETEKLALRKHLEIAQEEALLLHSSASGDIKSQEKYQETVSRLERLVDLRAKAKQKQKQKTDGISMWSGNKKLPRWKETSNFQNLSRSLRNLAEVAEPIEITSSNRPTWTRKRSLPSYINSVLTEQYIQITRMQKDII</sequence>
<evidence type="ECO:0000313" key="4">
    <source>
        <dbReference type="Proteomes" id="UP001497383"/>
    </source>
</evidence>
<dbReference type="PANTHER" id="PTHR18916">
    <property type="entry name" value="DYNACTIN 1-RELATED MICROTUBULE-BINDING"/>
    <property type="match status" value="1"/>
</dbReference>
<dbReference type="PROSITE" id="PS50245">
    <property type="entry name" value="CAP_GLY_2"/>
    <property type="match status" value="1"/>
</dbReference>
<gene>
    <name evidence="3" type="ORF">LODBEIA_P15550</name>
</gene>
<organism evidence="3 4">
    <name type="scientific">Lodderomyces beijingensis</name>
    <dbReference type="NCBI Taxonomy" id="1775926"/>
    <lineage>
        <taxon>Eukaryota</taxon>
        <taxon>Fungi</taxon>
        <taxon>Dikarya</taxon>
        <taxon>Ascomycota</taxon>
        <taxon>Saccharomycotina</taxon>
        <taxon>Pichiomycetes</taxon>
        <taxon>Debaryomycetaceae</taxon>
        <taxon>Candida/Lodderomyces clade</taxon>
        <taxon>Lodderomyces</taxon>
    </lineage>
</organism>
<evidence type="ECO:0000256" key="1">
    <source>
        <dbReference type="SAM" id="Coils"/>
    </source>
</evidence>
<name>A0ABP0ZGN2_9ASCO</name>
<dbReference type="SUPFAM" id="SSF74924">
    <property type="entry name" value="Cap-Gly domain"/>
    <property type="match status" value="1"/>
</dbReference>
<dbReference type="GeneID" id="92206751"/>
<keyword evidence="4" id="KW-1185">Reference proteome</keyword>
<dbReference type="Proteomes" id="UP001497383">
    <property type="component" value="Chromosome 2"/>
</dbReference>
<dbReference type="Pfam" id="PF01302">
    <property type="entry name" value="CAP_GLY"/>
    <property type="match status" value="1"/>
</dbReference>
<dbReference type="RefSeq" id="XP_066828493.1">
    <property type="nucleotide sequence ID" value="XM_066971456.1"/>
</dbReference>
<reference evidence="3 4" key="1">
    <citation type="submission" date="2024-03" db="EMBL/GenBank/DDBJ databases">
        <authorList>
            <person name="Brejova B."/>
        </authorList>
    </citation>
    <scope>NUCLEOTIDE SEQUENCE [LARGE SCALE GENOMIC DNA]</scope>
    <source>
        <strain evidence="3 4">CBS 14171</strain>
    </source>
</reference>
<feature type="coiled-coil region" evidence="1">
    <location>
        <begin position="695"/>
        <end position="768"/>
    </location>
</feature>
<feature type="coiled-coil region" evidence="1">
    <location>
        <begin position="93"/>
        <end position="155"/>
    </location>
</feature>
<feature type="domain" description="CAP-Gly" evidence="2">
    <location>
        <begin position="22"/>
        <end position="66"/>
    </location>
</feature>
<proteinExistence type="predicted"/>
<dbReference type="Gene3D" id="2.30.30.190">
    <property type="entry name" value="CAP Gly-rich-like domain"/>
    <property type="match status" value="1"/>
</dbReference>
<dbReference type="EMBL" id="OZ022406">
    <property type="protein sequence ID" value="CAK9437151.1"/>
    <property type="molecule type" value="Genomic_DNA"/>
</dbReference>
<evidence type="ECO:0000259" key="2">
    <source>
        <dbReference type="PROSITE" id="PS50245"/>
    </source>
</evidence>
<dbReference type="InterPro" id="IPR036859">
    <property type="entry name" value="CAP-Gly_dom_sf"/>
</dbReference>
<dbReference type="SMART" id="SM01052">
    <property type="entry name" value="CAP_GLY"/>
    <property type="match status" value="1"/>
</dbReference>
<feature type="coiled-coil region" evidence="1">
    <location>
        <begin position="179"/>
        <end position="321"/>
    </location>
</feature>
<dbReference type="PANTHER" id="PTHR18916:SF93">
    <property type="entry name" value="RESTIN HOMOLOG"/>
    <property type="match status" value="1"/>
</dbReference>
<protein>
    <recommendedName>
        <fullName evidence="2">CAP-Gly domain-containing protein</fullName>
    </recommendedName>
</protein>
<accession>A0ABP0ZGN2</accession>
<dbReference type="InterPro" id="IPR000938">
    <property type="entry name" value="CAP-Gly_domain"/>
</dbReference>
<dbReference type="PROSITE" id="PS00845">
    <property type="entry name" value="CAP_GLY_1"/>
    <property type="match status" value="1"/>
</dbReference>